<sequence>MAKKKRDRGRSGAAGQKPGAAATPALQVLEQAGVPFTEVEYEHAAHMEHGYALDSAQALGLDPATVFKTLLAEVDGKPVVAVVPANAMLNLKALAKAAGGKKAAMMDPAAAERRTGYVTGGISPLGQKITSPTFIDESARELEYMLVSGGKRTLSVKLAPADLVRVAPQGKFAAVADFSRHF</sequence>
<evidence type="ECO:0000256" key="5">
    <source>
        <dbReference type="SAM" id="MobiDB-lite"/>
    </source>
</evidence>
<feature type="domain" description="YbaK/aminoacyl-tRNA synthetase-associated" evidence="6">
    <location>
        <begin position="54"/>
        <end position="165"/>
    </location>
</feature>
<dbReference type="GO" id="GO:0002161">
    <property type="term" value="F:aminoacyl-tRNA deacylase activity"/>
    <property type="evidence" value="ECO:0007669"/>
    <property type="project" value="InterPro"/>
</dbReference>
<accession>A0A7Z8Y7H4</accession>
<dbReference type="EC" id="4.2.-.-" evidence="4"/>
<evidence type="ECO:0000256" key="3">
    <source>
        <dbReference type="ARBA" id="ARBA00023239"/>
    </source>
</evidence>
<keyword evidence="3 4" id="KW-0456">Lyase</keyword>
<dbReference type="GO" id="GO:0016829">
    <property type="term" value="F:lyase activity"/>
    <property type="evidence" value="ECO:0007669"/>
    <property type="project" value="UniProtKB-KW"/>
</dbReference>
<feature type="region of interest" description="Disordered" evidence="5">
    <location>
        <begin position="1"/>
        <end position="24"/>
    </location>
</feature>
<evidence type="ECO:0000256" key="1">
    <source>
        <dbReference type="ARBA" id="ARBA00009798"/>
    </source>
</evidence>
<name>A0A7Z8Y7H4_9ACTO</name>
<protein>
    <recommendedName>
        <fullName evidence="4">Cys-tRNA(Pro)/Cys-tRNA(Cys) deacylase</fullName>
        <ecNumber evidence="4">4.2.-.-</ecNumber>
    </recommendedName>
</protein>
<comment type="similarity">
    <text evidence="1 4">Belongs to the prolyl-tRNA editing family. YbaK/EbsC subfamily.</text>
</comment>
<dbReference type="InterPro" id="IPR004369">
    <property type="entry name" value="Prolyl-tRNA_editing_YbaK/EbsC"/>
</dbReference>
<dbReference type="PANTHER" id="PTHR30411">
    <property type="entry name" value="CYTOPLASMIC PROTEIN"/>
    <property type="match status" value="1"/>
</dbReference>
<organism evidence="7 8">
    <name type="scientific">Actinobaculum suis</name>
    <dbReference type="NCBI Taxonomy" id="1657"/>
    <lineage>
        <taxon>Bacteria</taxon>
        <taxon>Bacillati</taxon>
        <taxon>Actinomycetota</taxon>
        <taxon>Actinomycetes</taxon>
        <taxon>Actinomycetales</taxon>
        <taxon>Actinomycetaceae</taxon>
        <taxon>Actinobaculum</taxon>
    </lineage>
</organism>
<dbReference type="PANTHER" id="PTHR30411:SF0">
    <property type="entry name" value="CYS-TRNA(PRO)_CYS-TRNA(CYS) DEACYLASE YBAK"/>
    <property type="match status" value="1"/>
</dbReference>
<dbReference type="GO" id="GO:0006412">
    <property type="term" value="P:translation"/>
    <property type="evidence" value="ECO:0007669"/>
    <property type="project" value="UniProtKB-KW"/>
</dbReference>
<dbReference type="NCBIfam" id="TIGR00011">
    <property type="entry name" value="YbaK_EbsC"/>
    <property type="match status" value="1"/>
</dbReference>
<dbReference type="Pfam" id="PF04073">
    <property type="entry name" value="tRNA_edit"/>
    <property type="match status" value="1"/>
</dbReference>
<dbReference type="SUPFAM" id="SSF55826">
    <property type="entry name" value="YbaK/ProRS associated domain"/>
    <property type="match status" value="1"/>
</dbReference>
<reference evidence="7 8" key="1">
    <citation type="submission" date="2018-11" db="EMBL/GenBank/DDBJ databases">
        <authorList>
            <consortium name="Pathogen Informatics"/>
        </authorList>
    </citation>
    <scope>NUCLEOTIDE SEQUENCE [LARGE SCALE GENOMIC DNA]</scope>
    <source>
        <strain evidence="7 8">NCTC10327</strain>
    </source>
</reference>
<evidence type="ECO:0000256" key="2">
    <source>
        <dbReference type="ARBA" id="ARBA00022917"/>
    </source>
</evidence>
<evidence type="ECO:0000313" key="8">
    <source>
        <dbReference type="Proteomes" id="UP000269974"/>
    </source>
</evidence>
<dbReference type="PIRSF" id="PIRSF006181">
    <property type="entry name" value="EbsC_YbaK"/>
    <property type="match status" value="1"/>
</dbReference>
<evidence type="ECO:0000313" key="7">
    <source>
        <dbReference type="EMBL" id="VDG75594.1"/>
    </source>
</evidence>
<gene>
    <name evidence="7" type="primary">ybaK</name>
    <name evidence="7" type="ORF">NCTC10327_00288</name>
</gene>
<evidence type="ECO:0000259" key="6">
    <source>
        <dbReference type="Pfam" id="PF04073"/>
    </source>
</evidence>
<dbReference type="CDD" id="cd00002">
    <property type="entry name" value="YbaK_deacylase"/>
    <property type="match status" value="1"/>
</dbReference>
<dbReference type="EMBL" id="UYIO01000001">
    <property type="protein sequence ID" value="VDG75594.1"/>
    <property type="molecule type" value="Genomic_DNA"/>
</dbReference>
<comment type="caution">
    <text evidence="7">The sequence shown here is derived from an EMBL/GenBank/DDBJ whole genome shotgun (WGS) entry which is preliminary data.</text>
</comment>
<dbReference type="RefSeq" id="WP_185933635.1">
    <property type="nucleotide sequence ID" value="NZ_UYIO01000001.1"/>
</dbReference>
<evidence type="ECO:0000256" key="4">
    <source>
        <dbReference type="PIRNR" id="PIRNR006181"/>
    </source>
</evidence>
<proteinExistence type="inferred from homology"/>
<keyword evidence="2 4" id="KW-0648">Protein biosynthesis</keyword>
<dbReference type="InterPro" id="IPR007214">
    <property type="entry name" value="YbaK/aa-tRNA-synth-assoc-dom"/>
</dbReference>
<dbReference type="Gene3D" id="3.90.960.10">
    <property type="entry name" value="YbaK/aminoacyl-tRNA synthetase-associated domain"/>
    <property type="match status" value="1"/>
</dbReference>
<dbReference type="Proteomes" id="UP000269974">
    <property type="component" value="Unassembled WGS sequence"/>
</dbReference>
<dbReference type="InterPro" id="IPR036754">
    <property type="entry name" value="YbaK/aa-tRNA-synt-asso_dom_sf"/>
</dbReference>
<dbReference type="AlphaFoldDB" id="A0A7Z8Y7H4"/>